<dbReference type="GO" id="GO:0005786">
    <property type="term" value="C:signal recognition particle, endoplasmic reticulum targeting"/>
    <property type="evidence" value="ECO:0007669"/>
    <property type="project" value="EnsemblFungi"/>
</dbReference>
<proteinExistence type="predicted"/>
<sequence>MSIKPVDLFISNSVKLFEVNPSQTTISLTYKFLEKKKNSTVTFKTNNPHQSTNYKFQTNKSKDVSRLLSAMGPKGVTIDAKRIHKIASKKEKKNNKLKEIVGLSKLIVNTEVPEYISEANQQKSKSTEGAPSKSKKKKSNNKKKH</sequence>
<dbReference type="InterPro" id="IPR039432">
    <property type="entry name" value="SRP9_dom"/>
</dbReference>
<keyword evidence="4" id="KW-1185">Reference proteome</keyword>
<organism evidence="3 4">
    <name type="scientific">Tetrapisispora phaffii (strain ATCC 24235 / CBS 4417 / NBRC 1672 / NRRL Y-8282 / UCD 70-5)</name>
    <name type="common">Yeast</name>
    <name type="synonym">Fabospora phaffii</name>
    <dbReference type="NCBI Taxonomy" id="1071381"/>
    <lineage>
        <taxon>Eukaryota</taxon>
        <taxon>Fungi</taxon>
        <taxon>Dikarya</taxon>
        <taxon>Ascomycota</taxon>
        <taxon>Saccharomycotina</taxon>
        <taxon>Saccharomycetes</taxon>
        <taxon>Saccharomycetales</taxon>
        <taxon>Saccharomycetaceae</taxon>
        <taxon>Tetrapisispora</taxon>
    </lineage>
</organism>
<dbReference type="STRING" id="1071381.G8BW56"/>
<protein>
    <recommendedName>
        <fullName evidence="2">SRP9 domain-containing protein</fullName>
    </recommendedName>
</protein>
<reference evidence="3 4" key="1">
    <citation type="journal article" date="2011" name="Proc. Natl. Acad. Sci. U.S.A.">
        <title>Evolutionary erosion of yeast sex chromosomes by mating-type switching accidents.</title>
        <authorList>
            <person name="Gordon J.L."/>
            <person name="Armisen D."/>
            <person name="Proux-Wera E."/>
            <person name="Oheigeartaigh S.S."/>
            <person name="Byrne K.P."/>
            <person name="Wolfe K.H."/>
        </authorList>
    </citation>
    <scope>NUCLEOTIDE SEQUENCE [LARGE SCALE GENOMIC DNA]</scope>
    <source>
        <strain evidence="4">ATCC 24235 / CBS 4417 / NBRC 1672 / NRRL Y-8282 / UCD 70-5</strain>
    </source>
</reference>
<dbReference type="HOGENOM" id="CLU_104695_1_0_1"/>
<feature type="compositionally biased region" description="Basic residues" evidence="1">
    <location>
        <begin position="133"/>
        <end position="145"/>
    </location>
</feature>
<dbReference type="PANTHER" id="PTHR12834:SF12">
    <property type="entry name" value="SIGNAL RECOGNITION PARTICLE 9 KDA PROTEIN"/>
    <property type="match status" value="1"/>
</dbReference>
<evidence type="ECO:0000313" key="3">
    <source>
        <dbReference type="EMBL" id="CCE64134.1"/>
    </source>
</evidence>
<dbReference type="AlphaFoldDB" id="G8BW56"/>
<gene>
    <name evidence="3" type="primary">TPHA0G02930</name>
    <name evidence="3" type="ordered locus">TPHA_0G02930</name>
</gene>
<dbReference type="RefSeq" id="XP_003686568.1">
    <property type="nucleotide sequence ID" value="XM_003686520.1"/>
</dbReference>
<dbReference type="InterPro" id="IPR039914">
    <property type="entry name" value="SRP9-like"/>
</dbReference>
<dbReference type="KEGG" id="tpf:TPHA_0G02930"/>
<feature type="region of interest" description="Disordered" evidence="1">
    <location>
        <begin position="115"/>
        <end position="145"/>
    </location>
</feature>
<feature type="domain" description="SRP9" evidence="2">
    <location>
        <begin position="3"/>
        <end position="77"/>
    </location>
</feature>
<dbReference type="Proteomes" id="UP000005666">
    <property type="component" value="Chromosome 7"/>
</dbReference>
<dbReference type="OrthoDB" id="5419752at2759"/>
<feature type="compositionally biased region" description="Polar residues" evidence="1">
    <location>
        <begin position="118"/>
        <end position="129"/>
    </location>
</feature>
<dbReference type="Pfam" id="PF05486">
    <property type="entry name" value="SRP9-21"/>
    <property type="match status" value="1"/>
</dbReference>
<dbReference type="PANTHER" id="PTHR12834">
    <property type="entry name" value="SIGNAL RECOGNITION PARTICLE 9 KDA PROTEIN"/>
    <property type="match status" value="1"/>
</dbReference>
<evidence type="ECO:0000256" key="1">
    <source>
        <dbReference type="SAM" id="MobiDB-lite"/>
    </source>
</evidence>
<name>G8BW56_TETPH</name>
<dbReference type="GO" id="GO:0006614">
    <property type="term" value="P:SRP-dependent cotranslational protein targeting to membrane"/>
    <property type="evidence" value="ECO:0007669"/>
    <property type="project" value="EnsemblFungi"/>
</dbReference>
<evidence type="ECO:0000313" key="4">
    <source>
        <dbReference type="Proteomes" id="UP000005666"/>
    </source>
</evidence>
<dbReference type="eggNOG" id="ENOG502S2CK">
    <property type="taxonomic scope" value="Eukaryota"/>
</dbReference>
<dbReference type="EMBL" id="HE612862">
    <property type="protein sequence ID" value="CCE64134.1"/>
    <property type="molecule type" value="Genomic_DNA"/>
</dbReference>
<dbReference type="GeneID" id="11533689"/>
<dbReference type="OMA" id="EPNSGKC"/>
<accession>G8BW56</accession>
<evidence type="ECO:0000259" key="2">
    <source>
        <dbReference type="Pfam" id="PF05486"/>
    </source>
</evidence>